<comment type="similarity">
    <text evidence="2 8">Belongs to the lactate permease family.</text>
</comment>
<dbReference type="PANTHER" id="PTHR30003:SF0">
    <property type="entry name" value="GLYCOLATE PERMEASE GLCA-RELATED"/>
    <property type="match status" value="1"/>
</dbReference>
<accession>A0A514LIC8</accession>
<reference evidence="10" key="1">
    <citation type="submission" date="2019-01" db="EMBL/GenBank/DDBJ databases">
        <title>Genomic analysis of Salicibibacter sp. NKC3-5.</title>
        <authorList>
            <person name="Oh Y.J."/>
        </authorList>
    </citation>
    <scope>NUCLEOTIDE SEQUENCE [LARGE SCALE GENOMIC DNA]</scope>
    <source>
        <strain evidence="10">NKC3-5</strain>
    </source>
</reference>
<dbReference type="EMBL" id="CP035485">
    <property type="protein sequence ID" value="QDI91597.1"/>
    <property type="molecule type" value="Genomic_DNA"/>
</dbReference>
<comment type="subcellular location">
    <subcellularLocation>
        <location evidence="1 8">Cell membrane</location>
        <topology evidence="1 8">Multi-pass membrane protein</topology>
    </subcellularLocation>
</comment>
<feature type="transmembrane region" description="Helical" evidence="8">
    <location>
        <begin position="57"/>
        <end position="78"/>
    </location>
</feature>
<keyword evidence="7 8" id="KW-0472">Membrane</keyword>
<evidence type="ECO:0000256" key="5">
    <source>
        <dbReference type="ARBA" id="ARBA00022692"/>
    </source>
</evidence>
<dbReference type="GO" id="GO:0015295">
    <property type="term" value="F:solute:proton symporter activity"/>
    <property type="evidence" value="ECO:0007669"/>
    <property type="project" value="TreeGrafter"/>
</dbReference>
<protein>
    <recommendedName>
        <fullName evidence="8">L-lactate permease</fullName>
    </recommendedName>
</protein>
<dbReference type="InterPro" id="IPR003804">
    <property type="entry name" value="Lactate_perm"/>
</dbReference>
<evidence type="ECO:0000256" key="7">
    <source>
        <dbReference type="ARBA" id="ARBA00023136"/>
    </source>
</evidence>
<feature type="transmembrane region" description="Helical" evidence="8">
    <location>
        <begin position="218"/>
        <end position="238"/>
    </location>
</feature>
<dbReference type="KEGG" id="sale:EPH95_10790"/>
<dbReference type="GO" id="GO:0015129">
    <property type="term" value="F:lactate transmembrane transporter activity"/>
    <property type="evidence" value="ECO:0007669"/>
    <property type="project" value="UniProtKB-UniRule"/>
</dbReference>
<feature type="transmembrane region" description="Helical" evidence="8">
    <location>
        <begin position="422"/>
        <end position="445"/>
    </location>
</feature>
<dbReference type="Pfam" id="PF02652">
    <property type="entry name" value="Lactate_perm"/>
    <property type="match status" value="1"/>
</dbReference>
<proteinExistence type="inferred from homology"/>
<feature type="transmembrane region" description="Helical" evidence="8">
    <location>
        <begin position="291"/>
        <end position="311"/>
    </location>
</feature>
<feature type="transmembrane region" description="Helical" evidence="8">
    <location>
        <begin position="98"/>
        <end position="117"/>
    </location>
</feature>
<dbReference type="GO" id="GO:0005886">
    <property type="term" value="C:plasma membrane"/>
    <property type="evidence" value="ECO:0007669"/>
    <property type="project" value="UniProtKB-SubCell"/>
</dbReference>
<keyword evidence="4 8" id="KW-1003">Cell membrane</keyword>
<dbReference type="OrthoDB" id="9761056at2"/>
<feature type="transmembrane region" description="Helical" evidence="8">
    <location>
        <begin position="138"/>
        <end position="163"/>
    </location>
</feature>
<feature type="transmembrane region" description="Helical" evidence="8">
    <location>
        <begin position="244"/>
        <end position="261"/>
    </location>
</feature>
<feature type="transmembrane region" description="Helical" evidence="8">
    <location>
        <begin position="341"/>
        <end position="359"/>
    </location>
</feature>
<organism evidence="9 10">
    <name type="scientific">Salicibibacter halophilus</name>
    <dbReference type="NCBI Taxonomy" id="2502791"/>
    <lineage>
        <taxon>Bacteria</taxon>
        <taxon>Bacillati</taxon>
        <taxon>Bacillota</taxon>
        <taxon>Bacilli</taxon>
        <taxon>Bacillales</taxon>
        <taxon>Bacillaceae</taxon>
        <taxon>Salicibibacter</taxon>
    </lineage>
</organism>
<evidence type="ECO:0000256" key="6">
    <source>
        <dbReference type="ARBA" id="ARBA00022989"/>
    </source>
</evidence>
<dbReference type="PANTHER" id="PTHR30003">
    <property type="entry name" value="L-LACTATE PERMEASE"/>
    <property type="match status" value="1"/>
</dbReference>
<dbReference type="RefSeq" id="WP_142089871.1">
    <property type="nucleotide sequence ID" value="NZ_CP035485.1"/>
</dbReference>
<keyword evidence="5 8" id="KW-0812">Transmembrane</keyword>
<gene>
    <name evidence="9" type="ORF">EPH95_10790</name>
</gene>
<name>A0A514LIC8_9BACI</name>
<evidence type="ECO:0000256" key="1">
    <source>
        <dbReference type="ARBA" id="ARBA00004651"/>
    </source>
</evidence>
<evidence type="ECO:0000313" key="9">
    <source>
        <dbReference type="EMBL" id="QDI91597.1"/>
    </source>
</evidence>
<feature type="transmembrane region" description="Helical" evidence="8">
    <location>
        <begin position="27"/>
        <end position="45"/>
    </location>
</feature>
<feature type="transmembrane region" description="Helical" evidence="8">
    <location>
        <begin position="183"/>
        <end position="206"/>
    </location>
</feature>
<evidence type="ECO:0000256" key="3">
    <source>
        <dbReference type="ARBA" id="ARBA00022448"/>
    </source>
</evidence>
<feature type="transmembrane region" description="Helical" evidence="8">
    <location>
        <begin position="380"/>
        <end position="402"/>
    </location>
</feature>
<dbReference type="AlphaFoldDB" id="A0A514LIC8"/>
<feature type="transmembrane region" description="Helical" evidence="8">
    <location>
        <begin position="466"/>
        <end position="487"/>
    </location>
</feature>
<comment type="function">
    <text evidence="8">Uptake of L-lactate across the membrane. Can also transport D-lactate and glycolate.</text>
</comment>
<keyword evidence="3 8" id="KW-0813">Transport</keyword>
<sequence length="527" mass="56257">MLLIVALSAIIAPFTFLVLFRMSAMKGMTLSAIIVTLLAITVWGMEGRVVLSSVFQGVHTTLTILFILFGALVLLNTLRNNGAVERINQGFQTISADMRVQVIIVAFLFGSLIEGAAGFGTPPMVTAPLLLALGFKPLAAVVTALIADSSAVAFGAVGTPIFVGLSNISGVDANFFQDIGMNVTFIDLFAGTFIPFITVVVLTIFFGNDKGLNDAFSMLPWTLLIGITYTGSALLYAMLFGPEFVAILGSLTGLMVATYTAKKGWLLPKEEWRDALKEDFKQRFEKSHMSLISAWSPYFIVVALLLLTRIVPWLQDFTMTAIDLTWHNILGVEGITSEWELLYSPGMILIIAAILSVILQRKAFSNFTKASKKSLSTIKSTGLTLIATLSMVQVFSNSGININDLMSMPELIAIELANGFGGMWIFAAPFLGEVGTFITGSATVSTMTFSEIQNNIAASIGLDKNVILAAHLVGSGAGNMIAIHNVVAVSAVAGMNGEEGNIIRKTLGPAILYAILAGLGAFVLIII</sequence>
<evidence type="ECO:0000256" key="8">
    <source>
        <dbReference type="RuleBase" id="RU365092"/>
    </source>
</evidence>
<feature type="transmembrane region" description="Helical" evidence="8">
    <location>
        <begin position="507"/>
        <end position="526"/>
    </location>
</feature>
<evidence type="ECO:0000256" key="2">
    <source>
        <dbReference type="ARBA" id="ARBA00010100"/>
    </source>
</evidence>
<evidence type="ECO:0000313" key="10">
    <source>
        <dbReference type="Proteomes" id="UP000319756"/>
    </source>
</evidence>
<keyword evidence="6 8" id="KW-1133">Transmembrane helix</keyword>
<keyword evidence="10" id="KW-1185">Reference proteome</keyword>
<dbReference type="Proteomes" id="UP000319756">
    <property type="component" value="Chromosome"/>
</dbReference>
<evidence type="ECO:0000256" key="4">
    <source>
        <dbReference type="ARBA" id="ARBA00022475"/>
    </source>
</evidence>